<evidence type="ECO:0000256" key="1">
    <source>
        <dbReference type="SAM" id="MobiDB-lite"/>
    </source>
</evidence>
<feature type="compositionally biased region" description="Polar residues" evidence="1">
    <location>
        <begin position="123"/>
        <end position="134"/>
    </location>
</feature>
<protein>
    <submittedName>
        <fullName evidence="2">Uncharacterized protein</fullName>
    </submittedName>
</protein>
<dbReference type="Proteomes" id="UP000324091">
    <property type="component" value="Chromosome 4"/>
</dbReference>
<accession>A0A5C6N886</accession>
<evidence type="ECO:0000313" key="3">
    <source>
        <dbReference type="Proteomes" id="UP000324091"/>
    </source>
</evidence>
<feature type="region of interest" description="Disordered" evidence="1">
    <location>
        <begin position="96"/>
        <end position="220"/>
    </location>
</feature>
<feature type="compositionally biased region" description="Polar residues" evidence="1">
    <location>
        <begin position="142"/>
        <end position="154"/>
    </location>
</feature>
<name>A0A5C6N886_9TELE</name>
<sequence>MLRVDFPFPCLKPEESIPTSSRQRARSRINVLLCHCEGAIRAIRLSVSARRNLAPVLLTEEGRGGAQDPERSGFCLDLDERCPEVNVQVIPSTSLVTSSRTCTENREQGREAPASCSDHISPDSDTWQKPSQGGRTRLAPNQADSDSPEASSVVLQVHHSGKRREGEFQECGQRRASLPDPRVQMSSAAPRLIPPSTRQPVTTDVASTRHVRSTEKTGGGIPGATKVFGCYRTCEASQRHRRGSRRRCRRLLRGSVASRSLMLKLTPPGFSVASISSFIQPPAPESTGSVKSELRVRPEQNAAACGRHTGHGAPSLHTNARERKRKKRERRVCDISPEARRKPPEEKTLHPFIPIPPSLINPQKWLQ</sequence>
<comment type="caution">
    <text evidence="2">The sequence shown here is derived from an EMBL/GenBank/DDBJ whole genome shotgun (WGS) entry which is preliminary data.</text>
</comment>
<gene>
    <name evidence="2" type="ORF">D4764_04G0011480</name>
</gene>
<proteinExistence type="predicted"/>
<dbReference type="AlphaFoldDB" id="A0A5C6N886"/>
<evidence type="ECO:0000313" key="2">
    <source>
        <dbReference type="EMBL" id="TWW62501.1"/>
    </source>
</evidence>
<reference evidence="2 3" key="1">
    <citation type="submission" date="2019-04" db="EMBL/GenBank/DDBJ databases">
        <title>Chromosome genome assembly for Takifugu flavidus.</title>
        <authorList>
            <person name="Xiao S."/>
        </authorList>
    </citation>
    <scope>NUCLEOTIDE SEQUENCE [LARGE SCALE GENOMIC DNA]</scope>
    <source>
        <strain evidence="2">HTHZ2018</strain>
        <tissue evidence="2">Muscle</tissue>
    </source>
</reference>
<dbReference type="EMBL" id="RHFK02000017">
    <property type="protein sequence ID" value="TWW62501.1"/>
    <property type="molecule type" value="Genomic_DNA"/>
</dbReference>
<organism evidence="2 3">
    <name type="scientific">Takifugu flavidus</name>
    <name type="common">sansaifugu</name>
    <dbReference type="NCBI Taxonomy" id="433684"/>
    <lineage>
        <taxon>Eukaryota</taxon>
        <taxon>Metazoa</taxon>
        <taxon>Chordata</taxon>
        <taxon>Craniata</taxon>
        <taxon>Vertebrata</taxon>
        <taxon>Euteleostomi</taxon>
        <taxon>Actinopterygii</taxon>
        <taxon>Neopterygii</taxon>
        <taxon>Teleostei</taxon>
        <taxon>Neoteleostei</taxon>
        <taxon>Acanthomorphata</taxon>
        <taxon>Eupercaria</taxon>
        <taxon>Tetraodontiformes</taxon>
        <taxon>Tetradontoidea</taxon>
        <taxon>Tetraodontidae</taxon>
        <taxon>Takifugu</taxon>
    </lineage>
</organism>
<keyword evidence="3" id="KW-1185">Reference proteome</keyword>
<feature type="compositionally biased region" description="Polar residues" evidence="1">
    <location>
        <begin position="196"/>
        <end position="206"/>
    </location>
</feature>
<feature type="region of interest" description="Disordered" evidence="1">
    <location>
        <begin position="304"/>
        <end position="367"/>
    </location>
</feature>
<feature type="compositionally biased region" description="Basic and acidic residues" evidence="1">
    <location>
        <begin position="331"/>
        <end position="349"/>
    </location>
</feature>